<gene>
    <name evidence="1" type="ORF">AXE80_07475</name>
</gene>
<dbReference type="InterPro" id="IPR025535">
    <property type="entry name" value="DUF4421"/>
</dbReference>
<protein>
    <recommendedName>
        <fullName evidence="3">DUF4421 domain-containing protein</fullName>
    </recommendedName>
</protein>
<dbReference type="AlphaFoldDB" id="A0A1B1Y5S2"/>
<reference evidence="1 2" key="1">
    <citation type="submission" date="2016-02" db="EMBL/GenBank/DDBJ databases">
        <authorList>
            <person name="Wen L."/>
            <person name="He K."/>
            <person name="Yang H."/>
        </authorList>
    </citation>
    <scope>NUCLEOTIDE SEQUENCE [LARGE SCALE GENOMIC DNA]</scope>
    <source>
        <strain evidence="1 2">CZ1127</strain>
    </source>
</reference>
<name>A0A1B1Y5S2_9FLAO</name>
<evidence type="ECO:0000313" key="2">
    <source>
        <dbReference type="Proteomes" id="UP000092967"/>
    </source>
</evidence>
<dbReference type="STRING" id="1790137.AXE80_07475"/>
<dbReference type="KEGG" id="wfu:AXE80_07475"/>
<keyword evidence="2" id="KW-1185">Reference proteome</keyword>
<dbReference type="RefSeq" id="WP_068825931.1">
    <property type="nucleotide sequence ID" value="NZ_CP014224.1"/>
</dbReference>
<sequence length="323" mass="37744">MFCQTTKDSTYIVDLNKKITLKLSTSNKTESFSVKSPQQKFELAPNTEFITKLGFNYRFVSFSIKLPTEFIHHYNHDRKGKSKLFSFDLDIFIKRWHHYLSYNKTKGYYITNTKDFISDWDPKTDQYLQFPNLHYTAITGISSYVMNPNFSLKFVTNQNEKQLKSTGSFIPSISYQYYIIDDKETLTTNNSTQQSKTLEIVPEIGYHHTHILKENFYISGGAIGGAGYKNLQLTTRSLDNSIQSTSHNIIMQAKAEIAMGYDNEYFFSGLKLAKTWNQELRKKSSTTYFHNELFFRFFIGYRFKAPKKIDTFVTQKILSKIPF</sequence>
<dbReference type="Proteomes" id="UP000092967">
    <property type="component" value="Chromosome"/>
</dbReference>
<organism evidence="1 2">
    <name type="scientific">Wenyingzhuangia fucanilytica</name>
    <dbReference type="NCBI Taxonomy" id="1790137"/>
    <lineage>
        <taxon>Bacteria</taxon>
        <taxon>Pseudomonadati</taxon>
        <taxon>Bacteroidota</taxon>
        <taxon>Flavobacteriia</taxon>
        <taxon>Flavobacteriales</taxon>
        <taxon>Flavobacteriaceae</taxon>
        <taxon>Wenyingzhuangia</taxon>
    </lineage>
</organism>
<evidence type="ECO:0008006" key="3">
    <source>
        <dbReference type="Google" id="ProtNLM"/>
    </source>
</evidence>
<proteinExistence type="predicted"/>
<dbReference type="EMBL" id="CP014224">
    <property type="protein sequence ID" value="ANW96126.1"/>
    <property type="molecule type" value="Genomic_DNA"/>
</dbReference>
<evidence type="ECO:0000313" key="1">
    <source>
        <dbReference type="EMBL" id="ANW96126.1"/>
    </source>
</evidence>
<accession>A0A1B1Y5S2</accession>
<dbReference type="Pfam" id="PF14391">
    <property type="entry name" value="DUF4421"/>
    <property type="match status" value="1"/>
</dbReference>